<evidence type="ECO:0000256" key="3">
    <source>
        <dbReference type="SAM" id="Phobius"/>
    </source>
</evidence>
<feature type="region of interest" description="Disordered" evidence="2">
    <location>
        <begin position="148"/>
        <end position="167"/>
    </location>
</feature>
<dbReference type="GO" id="GO:0032040">
    <property type="term" value="C:small-subunit processome"/>
    <property type="evidence" value="ECO:0007669"/>
    <property type="project" value="TreeGrafter"/>
</dbReference>
<accession>A0A0N1HEV7</accession>
<keyword evidence="3" id="KW-1133">Transmembrane helix</keyword>
<dbReference type="AlphaFoldDB" id="A0A0N1HEV7"/>
<dbReference type="EMBL" id="LFJN01000005">
    <property type="protein sequence ID" value="KPI43653.1"/>
    <property type="molecule type" value="Genomic_DNA"/>
</dbReference>
<comment type="caution">
    <text evidence="5">The sequence shown here is derived from an EMBL/GenBank/DDBJ whole genome shotgun (WGS) entry which is preliminary data.</text>
</comment>
<dbReference type="InterPro" id="IPR005612">
    <property type="entry name" value="CCAAT-binding_factor"/>
</dbReference>
<dbReference type="PANTHER" id="PTHR12455">
    <property type="entry name" value="NUCLEOLAR COMPLEX PROTEIN 4"/>
    <property type="match status" value="1"/>
</dbReference>
<dbReference type="Pfam" id="PF03914">
    <property type="entry name" value="CBF"/>
    <property type="match status" value="1"/>
</dbReference>
<keyword evidence="3" id="KW-0472">Membrane</keyword>
<dbReference type="STRING" id="1664694.A0A0N1HEV7"/>
<protein>
    <recommendedName>
        <fullName evidence="4">CCAAT-binding factor domain-containing protein</fullName>
    </recommendedName>
</protein>
<dbReference type="GO" id="GO:0042254">
    <property type="term" value="P:ribosome biogenesis"/>
    <property type="evidence" value="ECO:0007669"/>
    <property type="project" value="InterPro"/>
</dbReference>
<dbReference type="RefSeq" id="XP_018003616.1">
    <property type="nucleotide sequence ID" value="XM_018146962.1"/>
</dbReference>
<name>A0A0N1HEV7_9EURO</name>
<feature type="transmembrane region" description="Helical" evidence="3">
    <location>
        <begin position="111"/>
        <end position="131"/>
    </location>
</feature>
<dbReference type="InterPro" id="IPR027193">
    <property type="entry name" value="Noc4"/>
</dbReference>
<dbReference type="VEuPathDB" id="FungiDB:AB675_6656"/>
<dbReference type="Proteomes" id="UP000038010">
    <property type="component" value="Unassembled WGS sequence"/>
</dbReference>
<comment type="similarity">
    <text evidence="1">Belongs to the CBF/MAK21 family.</text>
</comment>
<feature type="domain" description="CCAAT-binding factor" evidence="4">
    <location>
        <begin position="100"/>
        <end position="194"/>
    </location>
</feature>
<evidence type="ECO:0000256" key="1">
    <source>
        <dbReference type="ARBA" id="ARBA00007797"/>
    </source>
</evidence>
<organism evidence="5 6">
    <name type="scientific">Cyphellophora attinorum</name>
    <dbReference type="NCBI Taxonomy" id="1664694"/>
    <lineage>
        <taxon>Eukaryota</taxon>
        <taxon>Fungi</taxon>
        <taxon>Dikarya</taxon>
        <taxon>Ascomycota</taxon>
        <taxon>Pezizomycotina</taxon>
        <taxon>Eurotiomycetes</taxon>
        <taxon>Chaetothyriomycetidae</taxon>
        <taxon>Chaetothyriales</taxon>
        <taxon>Cyphellophoraceae</taxon>
        <taxon>Cyphellophora</taxon>
    </lineage>
</organism>
<dbReference type="GeneID" id="28738842"/>
<dbReference type="GO" id="GO:0030692">
    <property type="term" value="C:Noc4p-Nop14p complex"/>
    <property type="evidence" value="ECO:0007669"/>
    <property type="project" value="TreeGrafter"/>
</dbReference>
<proteinExistence type="inferred from homology"/>
<evidence type="ECO:0000313" key="5">
    <source>
        <dbReference type="EMBL" id="KPI43653.1"/>
    </source>
</evidence>
<reference evidence="5 6" key="1">
    <citation type="submission" date="2015-06" db="EMBL/GenBank/DDBJ databases">
        <title>Draft genome of the ant-associated black yeast Phialophora attae CBS 131958.</title>
        <authorList>
            <person name="Moreno L.F."/>
            <person name="Stielow B.J."/>
            <person name="de Hoog S."/>
            <person name="Vicente V.A."/>
            <person name="Weiss V.A."/>
            <person name="de Vries M."/>
            <person name="Cruz L.M."/>
            <person name="Souza E.M."/>
        </authorList>
    </citation>
    <scope>NUCLEOTIDE SEQUENCE [LARGE SCALE GENOMIC DNA]</scope>
    <source>
        <strain evidence="5 6">CBS 131958</strain>
    </source>
</reference>
<evidence type="ECO:0000256" key="2">
    <source>
        <dbReference type="SAM" id="MobiDB-lite"/>
    </source>
</evidence>
<keyword evidence="6" id="KW-1185">Reference proteome</keyword>
<sequence length="271" mass="30863">MPKAKKTSAGPAAEGTTNIASLVTKPMNLQQRKALLRRLQTPAIITSLRRPEILMDFFTDSLNMGDLSLSVPALTGLYHLIATRNLDHPQFYPRLYASATIASFIKRLSRLCLFAPPAAIVAVVPFIYNLLKQHPSTTFMIHRKPHPPYTKSDDHLGEDPYDPAETDPQVSGAIDSSLWELETLQSHYHPTVASICRIISEQFTKQQYQVEDFLDNSYATMMDSELNKKEGKREREPVVEWQIPKRIFAREPGEVVEERERNLVKDLWAFD</sequence>
<evidence type="ECO:0000259" key="4">
    <source>
        <dbReference type="Pfam" id="PF03914"/>
    </source>
</evidence>
<keyword evidence="3" id="KW-0812">Transmembrane</keyword>
<dbReference type="OrthoDB" id="10263185at2759"/>
<gene>
    <name evidence="5" type="ORF">AB675_6656</name>
</gene>
<evidence type="ECO:0000313" key="6">
    <source>
        <dbReference type="Proteomes" id="UP000038010"/>
    </source>
</evidence>
<dbReference type="PANTHER" id="PTHR12455:SF0">
    <property type="entry name" value="NUCLEOLAR COMPLEX PROTEIN 4 HOMOLOG"/>
    <property type="match status" value="1"/>
</dbReference>